<organism evidence="1 2">
    <name type="scientific">Bursaphelenchus okinawaensis</name>
    <dbReference type="NCBI Taxonomy" id="465554"/>
    <lineage>
        <taxon>Eukaryota</taxon>
        <taxon>Metazoa</taxon>
        <taxon>Ecdysozoa</taxon>
        <taxon>Nematoda</taxon>
        <taxon>Chromadorea</taxon>
        <taxon>Rhabditida</taxon>
        <taxon>Tylenchina</taxon>
        <taxon>Tylenchomorpha</taxon>
        <taxon>Aphelenchoidea</taxon>
        <taxon>Aphelenchoididae</taxon>
        <taxon>Bursaphelenchus</taxon>
    </lineage>
</organism>
<proteinExistence type="predicted"/>
<protein>
    <submittedName>
        <fullName evidence="1">Uncharacterized protein</fullName>
    </submittedName>
</protein>
<dbReference type="Proteomes" id="UP000614601">
    <property type="component" value="Unassembled WGS sequence"/>
</dbReference>
<dbReference type="Proteomes" id="UP000783686">
    <property type="component" value="Unassembled WGS sequence"/>
</dbReference>
<dbReference type="EMBL" id="CAJFDH010000004">
    <property type="protein sequence ID" value="CAD5218785.1"/>
    <property type="molecule type" value="Genomic_DNA"/>
</dbReference>
<keyword evidence="2" id="KW-1185">Reference proteome</keyword>
<sequence>MPRVNQKIRQLIVDSIPNEKGLVKILQFIIQHHREAADGVVRLKPHFSIYRDILFVALDQFGKNVDREQFDREFQIQVERLPARVVQLLQKGDYLPQLTAVACRRLFLPLDLN</sequence>
<evidence type="ECO:0000313" key="1">
    <source>
        <dbReference type="EMBL" id="CAD5218785.1"/>
    </source>
</evidence>
<dbReference type="AlphaFoldDB" id="A0A811KTY8"/>
<evidence type="ECO:0000313" key="2">
    <source>
        <dbReference type="Proteomes" id="UP000614601"/>
    </source>
</evidence>
<gene>
    <name evidence="1" type="ORF">BOKJ2_LOCUS7995</name>
</gene>
<name>A0A811KTY8_9BILA</name>
<reference evidence="1" key="1">
    <citation type="submission" date="2020-09" db="EMBL/GenBank/DDBJ databases">
        <authorList>
            <person name="Kikuchi T."/>
        </authorList>
    </citation>
    <scope>NUCLEOTIDE SEQUENCE</scope>
    <source>
        <strain evidence="1">SH1</strain>
    </source>
</reference>
<accession>A0A811KTY8</accession>
<dbReference type="OrthoDB" id="5774635at2759"/>
<comment type="caution">
    <text evidence="1">The sequence shown here is derived from an EMBL/GenBank/DDBJ whole genome shotgun (WGS) entry which is preliminary data.</text>
</comment>
<dbReference type="EMBL" id="CAJFCW020000004">
    <property type="protein sequence ID" value="CAG9111706.1"/>
    <property type="molecule type" value="Genomic_DNA"/>
</dbReference>